<accession>E8R4V8</accession>
<dbReference type="KEGG" id="ipa:Isop_1116"/>
<evidence type="ECO:0000313" key="3">
    <source>
        <dbReference type="EMBL" id="ADV61704.1"/>
    </source>
</evidence>
<sequence length="74" mass="8276">MNPNDSLPPNVLHRRVARLAWAVMVLSLGTIACGCAGAHRRQVYYPGFEHERPSNNWRTPGTVPVPPPRFEAEN</sequence>
<dbReference type="EMBL" id="CP002353">
    <property type="protein sequence ID" value="ADV61704.1"/>
    <property type="molecule type" value="Genomic_DNA"/>
</dbReference>
<keyword evidence="2" id="KW-0472">Membrane</keyword>
<evidence type="ECO:0000313" key="4">
    <source>
        <dbReference type="Proteomes" id="UP000008631"/>
    </source>
</evidence>
<keyword evidence="2" id="KW-1133">Transmembrane helix</keyword>
<protein>
    <recommendedName>
        <fullName evidence="5">Lipoprotein</fullName>
    </recommendedName>
</protein>
<organism evidence="3 4">
    <name type="scientific">Isosphaera pallida (strain ATCC 43644 / DSM 9630 / IS1B)</name>
    <dbReference type="NCBI Taxonomy" id="575540"/>
    <lineage>
        <taxon>Bacteria</taxon>
        <taxon>Pseudomonadati</taxon>
        <taxon>Planctomycetota</taxon>
        <taxon>Planctomycetia</taxon>
        <taxon>Isosphaerales</taxon>
        <taxon>Isosphaeraceae</taxon>
        <taxon>Isosphaera</taxon>
    </lineage>
</organism>
<gene>
    <name evidence="3" type="ordered locus">Isop_1116</name>
</gene>
<name>E8R4V8_ISOPI</name>
<dbReference type="HOGENOM" id="CLU_2682864_0_0_0"/>
<proteinExistence type="predicted"/>
<keyword evidence="2" id="KW-0812">Transmembrane</keyword>
<evidence type="ECO:0000256" key="1">
    <source>
        <dbReference type="SAM" id="MobiDB-lite"/>
    </source>
</evidence>
<feature type="transmembrane region" description="Helical" evidence="2">
    <location>
        <begin position="20"/>
        <end position="38"/>
    </location>
</feature>
<evidence type="ECO:0008006" key="5">
    <source>
        <dbReference type="Google" id="ProtNLM"/>
    </source>
</evidence>
<keyword evidence="4" id="KW-1185">Reference proteome</keyword>
<feature type="compositionally biased region" description="Pro residues" evidence="1">
    <location>
        <begin position="63"/>
        <end position="74"/>
    </location>
</feature>
<evidence type="ECO:0000256" key="2">
    <source>
        <dbReference type="SAM" id="Phobius"/>
    </source>
</evidence>
<dbReference type="AlphaFoldDB" id="E8R4V8"/>
<feature type="region of interest" description="Disordered" evidence="1">
    <location>
        <begin position="50"/>
        <end position="74"/>
    </location>
</feature>
<reference key="1">
    <citation type="submission" date="2010-11" db="EMBL/GenBank/DDBJ databases">
        <title>The complete sequence of chromosome of Isophaera pallida ATCC 43644.</title>
        <authorList>
            <consortium name="US DOE Joint Genome Institute (JGI-PGF)"/>
            <person name="Lucas S."/>
            <person name="Copeland A."/>
            <person name="Lapidus A."/>
            <person name="Bruce D."/>
            <person name="Goodwin L."/>
            <person name="Pitluck S."/>
            <person name="Kyrpides N."/>
            <person name="Mavromatis K."/>
            <person name="Pagani I."/>
            <person name="Ivanova N."/>
            <person name="Saunders E."/>
            <person name="Brettin T."/>
            <person name="Detter J.C."/>
            <person name="Han C."/>
            <person name="Tapia R."/>
            <person name="Land M."/>
            <person name="Hauser L."/>
            <person name="Markowitz V."/>
            <person name="Cheng J.-F."/>
            <person name="Hugenholtz P."/>
            <person name="Woyke T."/>
            <person name="Wu D."/>
            <person name="Eisen J.A."/>
        </authorList>
    </citation>
    <scope>NUCLEOTIDE SEQUENCE</scope>
    <source>
        <strain>ATCC 43644</strain>
    </source>
</reference>
<dbReference type="Proteomes" id="UP000008631">
    <property type="component" value="Chromosome"/>
</dbReference>
<dbReference type="InParanoid" id="E8R4V8"/>
<reference evidence="3 4" key="2">
    <citation type="journal article" date="2011" name="Stand. Genomic Sci.">
        <title>Complete genome sequence of Isosphaera pallida type strain (IS1B).</title>
        <authorList>
            <consortium name="US DOE Joint Genome Institute (JGI-PGF)"/>
            <person name="Goker M."/>
            <person name="Cleland D."/>
            <person name="Saunders E."/>
            <person name="Lapidus A."/>
            <person name="Nolan M."/>
            <person name="Lucas S."/>
            <person name="Hammon N."/>
            <person name="Deshpande S."/>
            <person name="Cheng J.F."/>
            <person name="Tapia R."/>
            <person name="Han C."/>
            <person name="Goodwin L."/>
            <person name="Pitluck S."/>
            <person name="Liolios K."/>
            <person name="Pagani I."/>
            <person name="Ivanova N."/>
            <person name="Mavromatis K."/>
            <person name="Pati A."/>
            <person name="Chen A."/>
            <person name="Palaniappan K."/>
            <person name="Land M."/>
            <person name="Hauser L."/>
            <person name="Chang Y.J."/>
            <person name="Jeffries C.D."/>
            <person name="Detter J.C."/>
            <person name="Beck B."/>
            <person name="Woyke T."/>
            <person name="Bristow J."/>
            <person name="Eisen J.A."/>
            <person name="Markowitz V."/>
            <person name="Hugenholtz P."/>
            <person name="Kyrpides N.C."/>
            <person name="Klenk H.P."/>
        </authorList>
    </citation>
    <scope>NUCLEOTIDE SEQUENCE [LARGE SCALE GENOMIC DNA]</scope>
    <source>
        <strain evidence="4">ATCC 43644 / DSM 9630 / IS1B</strain>
    </source>
</reference>